<evidence type="ECO:0000313" key="2">
    <source>
        <dbReference type="Proteomes" id="UP000305778"/>
    </source>
</evidence>
<protein>
    <submittedName>
        <fullName evidence="1">Uncharacterized protein</fullName>
    </submittedName>
</protein>
<reference evidence="1 2" key="1">
    <citation type="submission" date="2019-04" db="EMBL/GenBank/DDBJ databases">
        <title>Streptomyces oryziradicis sp. nov., a novel actinomycete isolated from rhizosphere soil of rice (Oryza sativa L.).</title>
        <authorList>
            <person name="Li C."/>
        </authorList>
    </citation>
    <scope>NUCLEOTIDE SEQUENCE [LARGE SCALE GENOMIC DNA]</scope>
    <source>
        <strain evidence="1 2">NEAU-C40</strain>
    </source>
</reference>
<proteinExistence type="predicted"/>
<dbReference type="AlphaFoldDB" id="A0A4U0S2G9"/>
<dbReference type="OrthoDB" id="4244082at2"/>
<gene>
    <name evidence="1" type="ORF">FCI23_53050</name>
</gene>
<comment type="caution">
    <text evidence="1">The sequence shown here is derived from an EMBL/GenBank/DDBJ whole genome shotgun (WGS) entry which is preliminary data.</text>
</comment>
<dbReference type="EMBL" id="SUMC01000203">
    <property type="protein sequence ID" value="TJZ94744.1"/>
    <property type="molecule type" value="Genomic_DNA"/>
</dbReference>
<evidence type="ECO:0000313" key="1">
    <source>
        <dbReference type="EMBL" id="TJZ94744.1"/>
    </source>
</evidence>
<accession>A0A4U0S2G9</accession>
<organism evidence="1 2">
    <name type="scientific">Actinacidiphila oryziradicis</name>
    <dbReference type="NCBI Taxonomy" id="2571141"/>
    <lineage>
        <taxon>Bacteria</taxon>
        <taxon>Bacillati</taxon>
        <taxon>Actinomycetota</taxon>
        <taxon>Actinomycetes</taxon>
        <taxon>Kitasatosporales</taxon>
        <taxon>Streptomycetaceae</taxon>
        <taxon>Actinacidiphila</taxon>
    </lineage>
</organism>
<dbReference type="RefSeq" id="WP_136731233.1">
    <property type="nucleotide sequence ID" value="NZ_SUMC01000203.1"/>
</dbReference>
<name>A0A4U0S2G9_9ACTN</name>
<keyword evidence="2" id="KW-1185">Reference proteome</keyword>
<sequence>MAADIRNTAPFKALAAQTDAELLTRGLEVDPVAVRNVLAHMVGLVADRMGIQPRSALRYVDASATADTIAKASDPDTAGAENVHAVRPVRVDDREIVMPRFAPGRPLMALAQAAKYASGNGDRRITNHALDLITELGAATSANLDSPDMRVAVGVLDEAADILERVAAHIEAGGWSLCQCGEDHQGGLDAKVAATMRGDADFARQLRAHVGN</sequence>
<dbReference type="Proteomes" id="UP000305778">
    <property type="component" value="Unassembled WGS sequence"/>
</dbReference>